<evidence type="ECO:0000313" key="3">
    <source>
        <dbReference type="Proteomes" id="UP000735302"/>
    </source>
</evidence>
<feature type="compositionally biased region" description="Low complexity" evidence="1">
    <location>
        <begin position="57"/>
        <end position="68"/>
    </location>
</feature>
<keyword evidence="3" id="KW-1185">Reference proteome</keyword>
<sequence>MAGLEPATEESLKISGRLTSHCATDTPNMKTERIGGNDGDPYAKWVKSGESNSTVRPTKATAPATGPPENSRTTTMHADDDDDDDDVNNNHGNEDDADDDGDDISHQFVNTIMMRTMIMVMLTLVTN</sequence>
<comment type="caution">
    <text evidence="2">The sequence shown here is derived from an EMBL/GenBank/DDBJ whole genome shotgun (WGS) entry which is preliminary data.</text>
</comment>
<name>A0AAV4AZQ6_9GAST</name>
<organism evidence="2 3">
    <name type="scientific">Plakobranchus ocellatus</name>
    <dbReference type="NCBI Taxonomy" id="259542"/>
    <lineage>
        <taxon>Eukaryota</taxon>
        <taxon>Metazoa</taxon>
        <taxon>Spiralia</taxon>
        <taxon>Lophotrochozoa</taxon>
        <taxon>Mollusca</taxon>
        <taxon>Gastropoda</taxon>
        <taxon>Heterobranchia</taxon>
        <taxon>Euthyneura</taxon>
        <taxon>Panpulmonata</taxon>
        <taxon>Sacoglossa</taxon>
        <taxon>Placobranchoidea</taxon>
        <taxon>Plakobranchidae</taxon>
        <taxon>Plakobranchus</taxon>
    </lineage>
</organism>
<accession>A0AAV4AZQ6</accession>
<dbReference type="AlphaFoldDB" id="A0AAV4AZQ6"/>
<protein>
    <submittedName>
        <fullName evidence="2">Uncharacterized protein</fullName>
    </submittedName>
</protein>
<evidence type="ECO:0000313" key="2">
    <source>
        <dbReference type="EMBL" id="GFO16646.1"/>
    </source>
</evidence>
<dbReference type="Proteomes" id="UP000735302">
    <property type="component" value="Unassembled WGS sequence"/>
</dbReference>
<reference evidence="2 3" key="1">
    <citation type="journal article" date="2021" name="Elife">
        <title>Chloroplast acquisition without the gene transfer in kleptoplastic sea slugs, Plakobranchus ocellatus.</title>
        <authorList>
            <person name="Maeda T."/>
            <person name="Takahashi S."/>
            <person name="Yoshida T."/>
            <person name="Shimamura S."/>
            <person name="Takaki Y."/>
            <person name="Nagai Y."/>
            <person name="Toyoda A."/>
            <person name="Suzuki Y."/>
            <person name="Arimoto A."/>
            <person name="Ishii H."/>
            <person name="Satoh N."/>
            <person name="Nishiyama T."/>
            <person name="Hasebe M."/>
            <person name="Maruyama T."/>
            <person name="Minagawa J."/>
            <person name="Obokata J."/>
            <person name="Shigenobu S."/>
        </authorList>
    </citation>
    <scope>NUCLEOTIDE SEQUENCE [LARGE SCALE GENOMIC DNA]</scope>
</reference>
<dbReference type="EMBL" id="BLXT01004678">
    <property type="protein sequence ID" value="GFO16646.1"/>
    <property type="molecule type" value="Genomic_DNA"/>
</dbReference>
<gene>
    <name evidence="2" type="ORF">PoB_004315100</name>
</gene>
<feature type="compositionally biased region" description="Polar residues" evidence="1">
    <location>
        <begin position="17"/>
        <end position="29"/>
    </location>
</feature>
<feature type="region of interest" description="Disordered" evidence="1">
    <location>
        <begin position="1"/>
        <end position="104"/>
    </location>
</feature>
<proteinExistence type="predicted"/>
<evidence type="ECO:0000256" key="1">
    <source>
        <dbReference type="SAM" id="MobiDB-lite"/>
    </source>
</evidence>